<sequence length="290" mass="30511">MTLAPDPTEITPPKDPTIYARPRLMGPGFWVAIAFGVLCIAGGYALAKFGPKLTGPGAESESPASSETPTAELPSRYPAVSADPLPAPAPTPTPTADPALEGRVSDLEAGQTRLTEAAGAALAVAALSEAAQSSRPFDRELSQVQAVLPASTDVRALRRLAETGAPTRAALAEELEDAASRASVAARDPGEGAGLWARASHALAAIVTVRYVGSTRGTSPDAMLARAQRLMDEGDIEGALQVVDRLPERVRVTLTDWRLRAERRAEVDRRIAIIRVEALADLAQTRRASR</sequence>
<keyword evidence="2" id="KW-0812">Transmembrane</keyword>
<reference evidence="3" key="1">
    <citation type="submission" date="2024-06" db="EMBL/GenBank/DDBJ databases">
        <title>Caulobacter inopinatus, sp. nov.</title>
        <authorList>
            <person name="Donachie S.P."/>
        </authorList>
    </citation>
    <scope>NUCLEOTIDE SEQUENCE</scope>
    <source>
        <strain evidence="3">73W</strain>
    </source>
</reference>
<feature type="transmembrane region" description="Helical" evidence="2">
    <location>
        <begin position="29"/>
        <end position="47"/>
    </location>
</feature>
<feature type="compositionally biased region" description="Pro residues" evidence="1">
    <location>
        <begin position="85"/>
        <end position="95"/>
    </location>
</feature>
<dbReference type="AlphaFoldDB" id="A0AB39KPI5"/>
<feature type="compositionally biased region" description="Low complexity" evidence="1">
    <location>
        <begin position="55"/>
        <end position="72"/>
    </location>
</feature>
<proteinExistence type="predicted"/>
<keyword evidence="2" id="KW-0472">Membrane</keyword>
<evidence type="ECO:0000256" key="1">
    <source>
        <dbReference type="SAM" id="MobiDB-lite"/>
    </source>
</evidence>
<name>A0AB39KPI5_9CAUL</name>
<protein>
    <submittedName>
        <fullName evidence="3">Uncharacterized protein</fullName>
    </submittedName>
</protein>
<organism evidence="3">
    <name type="scientific">Caulobacter sp. 73W</name>
    <dbReference type="NCBI Taxonomy" id="3161137"/>
    <lineage>
        <taxon>Bacteria</taxon>
        <taxon>Pseudomonadati</taxon>
        <taxon>Pseudomonadota</taxon>
        <taxon>Alphaproteobacteria</taxon>
        <taxon>Caulobacterales</taxon>
        <taxon>Caulobacteraceae</taxon>
        <taxon>Caulobacter</taxon>
    </lineage>
</organism>
<evidence type="ECO:0000256" key="2">
    <source>
        <dbReference type="SAM" id="Phobius"/>
    </source>
</evidence>
<accession>A0AB39KPI5</accession>
<feature type="region of interest" description="Disordered" evidence="1">
    <location>
        <begin position="54"/>
        <end position="100"/>
    </location>
</feature>
<keyword evidence="2" id="KW-1133">Transmembrane helix</keyword>
<dbReference type="RefSeq" id="WP_369058339.1">
    <property type="nucleotide sequence ID" value="NZ_CP158375.1"/>
</dbReference>
<evidence type="ECO:0000313" key="3">
    <source>
        <dbReference type="EMBL" id="XDO95490.1"/>
    </source>
</evidence>
<gene>
    <name evidence="3" type="ORF">ABOZ73_11770</name>
</gene>
<dbReference type="EMBL" id="CP158375">
    <property type="protein sequence ID" value="XDO95490.1"/>
    <property type="molecule type" value="Genomic_DNA"/>
</dbReference>